<evidence type="ECO:0000313" key="3">
    <source>
        <dbReference type="Proteomes" id="UP000507470"/>
    </source>
</evidence>
<dbReference type="Proteomes" id="UP000507470">
    <property type="component" value="Unassembled WGS sequence"/>
</dbReference>
<feature type="region of interest" description="Disordered" evidence="1">
    <location>
        <begin position="1"/>
        <end position="32"/>
    </location>
</feature>
<protein>
    <submittedName>
        <fullName evidence="2">Uncharacterized protein</fullName>
    </submittedName>
</protein>
<sequence>MEGPKKNDPTYRQIEAERKREERKSRTPAQVESTRYQDECQSAHWCYDQITIHPIVCYYSDALGKTVTHEVIIDTHQEPARNIEPIIGISVDNDMRKTVFQYIYDDFQNASSFEELQLIYTRHTDLIDEIPFLGSSCHSVISTAKTVDKLSLDIWPQDEPQKHIVKSIQSV</sequence>
<evidence type="ECO:0000256" key="1">
    <source>
        <dbReference type="SAM" id="MobiDB-lite"/>
    </source>
</evidence>
<proteinExistence type="predicted"/>
<reference evidence="2 3" key="1">
    <citation type="submission" date="2020-06" db="EMBL/GenBank/DDBJ databases">
        <authorList>
            <person name="Li R."/>
            <person name="Bekaert M."/>
        </authorList>
    </citation>
    <scope>NUCLEOTIDE SEQUENCE [LARGE SCALE GENOMIC DNA]</scope>
    <source>
        <strain evidence="3">wild</strain>
    </source>
</reference>
<organism evidence="2 3">
    <name type="scientific">Mytilus coruscus</name>
    <name type="common">Sea mussel</name>
    <dbReference type="NCBI Taxonomy" id="42192"/>
    <lineage>
        <taxon>Eukaryota</taxon>
        <taxon>Metazoa</taxon>
        <taxon>Spiralia</taxon>
        <taxon>Lophotrochozoa</taxon>
        <taxon>Mollusca</taxon>
        <taxon>Bivalvia</taxon>
        <taxon>Autobranchia</taxon>
        <taxon>Pteriomorphia</taxon>
        <taxon>Mytilida</taxon>
        <taxon>Mytiloidea</taxon>
        <taxon>Mytilidae</taxon>
        <taxon>Mytilinae</taxon>
        <taxon>Mytilus</taxon>
    </lineage>
</organism>
<name>A0A6J8E8G0_MYTCO</name>
<dbReference type="EMBL" id="CACVKT020008520">
    <property type="protein sequence ID" value="CAC5415795.1"/>
    <property type="molecule type" value="Genomic_DNA"/>
</dbReference>
<gene>
    <name evidence="2" type="ORF">MCOR_48470</name>
</gene>
<dbReference type="OrthoDB" id="10065669at2759"/>
<dbReference type="AlphaFoldDB" id="A0A6J8E8G0"/>
<evidence type="ECO:0000313" key="2">
    <source>
        <dbReference type="EMBL" id="CAC5415795.1"/>
    </source>
</evidence>
<keyword evidence="3" id="KW-1185">Reference proteome</keyword>
<accession>A0A6J8E8G0</accession>
<feature type="compositionally biased region" description="Basic and acidic residues" evidence="1">
    <location>
        <begin position="1"/>
        <end position="25"/>
    </location>
</feature>